<evidence type="ECO:0000256" key="2">
    <source>
        <dbReference type="ARBA" id="ARBA00006752"/>
    </source>
</evidence>
<evidence type="ECO:0000256" key="7">
    <source>
        <dbReference type="RuleBase" id="RU000487"/>
    </source>
</evidence>
<dbReference type="GO" id="GO:0005524">
    <property type="term" value="F:ATP binding"/>
    <property type="evidence" value="ECO:0007669"/>
    <property type="project" value="UniProtKB-KW"/>
</dbReference>
<evidence type="ECO:0000313" key="8">
    <source>
        <dbReference type="EMBL" id="KAC9307207.1"/>
    </source>
</evidence>
<keyword evidence="4" id="KW-0547">Nucleotide-binding</keyword>
<name>A0A5N6L7G0_9ASTR</name>
<proteinExistence type="inferred from homology"/>
<dbReference type="FunFam" id="3.30.420.40:FF:000148">
    <property type="entry name" value="Actin, alpha skeletal muscle"/>
    <property type="match status" value="1"/>
</dbReference>
<dbReference type="InterPro" id="IPR004001">
    <property type="entry name" value="Actin_CS"/>
</dbReference>
<dbReference type="GO" id="GO:0005856">
    <property type="term" value="C:cytoskeleton"/>
    <property type="evidence" value="ECO:0007669"/>
    <property type="project" value="UniProtKB-SubCell"/>
</dbReference>
<dbReference type="SMART" id="SM00268">
    <property type="entry name" value="ACTIN"/>
    <property type="match status" value="1"/>
</dbReference>
<dbReference type="Proteomes" id="UP000326396">
    <property type="component" value="Unassembled WGS sequence"/>
</dbReference>
<comment type="similarity">
    <text evidence="2 7">Belongs to the actin family.</text>
</comment>
<evidence type="ECO:0000256" key="1">
    <source>
        <dbReference type="ARBA" id="ARBA00004245"/>
    </source>
</evidence>
<organism evidence="8 9">
    <name type="scientific">Mikania micrantha</name>
    <name type="common">bitter vine</name>
    <dbReference type="NCBI Taxonomy" id="192012"/>
    <lineage>
        <taxon>Eukaryota</taxon>
        <taxon>Viridiplantae</taxon>
        <taxon>Streptophyta</taxon>
        <taxon>Embryophyta</taxon>
        <taxon>Tracheophyta</taxon>
        <taxon>Spermatophyta</taxon>
        <taxon>Magnoliopsida</taxon>
        <taxon>eudicotyledons</taxon>
        <taxon>Gunneridae</taxon>
        <taxon>Pentapetalae</taxon>
        <taxon>asterids</taxon>
        <taxon>campanulids</taxon>
        <taxon>Asterales</taxon>
        <taxon>Asteraceae</taxon>
        <taxon>Asteroideae</taxon>
        <taxon>Heliantheae alliance</taxon>
        <taxon>Eupatorieae</taxon>
        <taxon>Mikania</taxon>
    </lineage>
</organism>
<accession>A0A5N6L7G0</accession>
<sequence>MEPCAGISPLFCLSAAGQQWTAKFLRHMLDVMMSFATTCKSPLLAAGGRCSKKTGCRELGKRDRLEAGIGNKIGAGRRLISMANYDDIEPIVIDTGSGSMKAGFAGDDAPRVIFPTISGSPRYKTTGVMDHNNDNNFVGDEALSGGGHMILKYPIEHGTISDWDGMEKIWHHTFYNELRVDPEEHPVLLTEPLLNSRLTRERITQIMFETFNLPAMSLYLQAVLSMYASGRTTGIVLDIGDGMSQFVPVYEGHMLPHGPVRHNLGGRDLTLYLMKILLERGYVFNNAVEQEIARDIKEKHSYVALDYDQELETKKNSSSVERNYELPDGQMITIGAERFRCSEVLFEPYLNGMTLDGIHETLNNSIIKSYDVDIKRGLYGHIVLSGGSTMFPGFVNRMEKEITGLAPSTMRIKVVANPERNYNAWLGGSILASLSSFQSMWITKSEYDESGPSIILKNLS</sequence>
<keyword evidence="3" id="KW-0963">Cytoplasm</keyword>
<keyword evidence="5" id="KW-0067">ATP-binding</keyword>
<comment type="subcellular location">
    <subcellularLocation>
        <location evidence="1">Cytoplasm</location>
        <location evidence="1">Cytoskeleton</location>
    </subcellularLocation>
</comment>
<dbReference type="InterPro" id="IPR004000">
    <property type="entry name" value="Actin"/>
</dbReference>
<evidence type="ECO:0008006" key="10">
    <source>
        <dbReference type="Google" id="ProtNLM"/>
    </source>
</evidence>
<dbReference type="Gene3D" id="3.30.420.40">
    <property type="match status" value="2"/>
</dbReference>
<dbReference type="InterPro" id="IPR043129">
    <property type="entry name" value="ATPase_NBD"/>
</dbReference>
<dbReference type="EMBL" id="SZYD01002642">
    <property type="protein sequence ID" value="KAC9307207.1"/>
    <property type="molecule type" value="Genomic_DNA"/>
</dbReference>
<dbReference type="FunFam" id="3.90.640.10:FF:000047">
    <property type="entry name" value="Actin, alpha skeletal muscle"/>
    <property type="match status" value="1"/>
</dbReference>
<dbReference type="PRINTS" id="PR00190">
    <property type="entry name" value="ACTIN"/>
</dbReference>
<dbReference type="AlphaFoldDB" id="A0A5N6L7G0"/>
<dbReference type="Gene3D" id="3.90.640.10">
    <property type="entry name" value="Actin, Chain A, domain 4"/>
    <property type="match status" value="1"/>
</dbReference>
<dbReference type="PROSITE" id="PS00432">
    <property type="entry name" value="ACTINS_2"/>
    <property type="match status" value="1"/>
</dbReference>
<evidence type="ECO:0000256" key="5">
    <source>
        <dbReference type="ARBA" id="ARBA00022840"/>
    </source>
</evidence>
<dbReference type="SUPFAM" id="SSF53067">
    <property type="entry name" value="Actin-like ATPase domain"/>
    <property type="match status" value="2"/>
</dbReference>
<dbReference type="OrthoDB" id="5132116at2759"/>
<dbReference type="Pfam" id="PF00022">
    <property type="entry name" value="Actin"/>
    <property type="match status" value="1"/>
</dbReference>
<gene>
    <name evidence="8" type="ORF">E3N88_46013</name>
</gene>
<evidence type="ECO:0000313" key="9">
    <source>
        <dbReference type="Proteomes" id="UP000326396"/>
    </source>
</evidence>
<reference evidence="8 9" key="1">
    <citation type="submission" date="2019-05" db="EMBL/GenBank/DDBJ databases">
        <title>Mikania micrantha, genome provides insights into the molecular mechanism of rapid growth.</title>
        <authorList>
            <person name="Liu B."/>
        </authorList>
    </citation>
    <scope>NUCLEOTIDE SEQUENCE [LARGE SCALE GENOMIC DNA]</scope>
    <source>
        <strain evidence="8">NLD-2019</strain>
        <tissue evidence="8">Leaf</tissue>
    </source>
</reference>
<keyword evidence="9" id="KW-1185">Reference proteome</keyword>
<dbReference type="PANTHER" id="PTHR11937">
    <property type="entry name" value="ACTIN"/>
    <property type="match status" value="1"/>
</dbReference>
<evidence type="ECO:0000256" key="3">
    <source>
        <dbReference type="ARBA" id="ARBA00022490"/>
    </source>
</evidence>
<protein>
    <recommendedName>
        <fullName evidence="10">Actin</fullName>
    </recommendedName>
</protein>
<comment type="caution">
    <text evidence="8">The sequence shown here is derived from an EMBL/GenBank/DDBJ whole genome shotgun (WGS) entry which is preliminary data.</text>
</comment>
<keyword evidence="6" id="KW-0206">Cytoskeleton</keyword>
<evidence type="ECO:0000256" key="4">
    <source>
        <dbReference type="ARBA" id="ARBA00022741"/>
    </source>
</evidence>
<evidence type="ECO:0000256" key="6">
    <source>
        <dbReference type="ARBA" id="ARBA00023212"/>
    </source>
</evidence>
<dbReference type="FunFam" id="3.30.420.40:FF:000058">
    <property type="entry name" value="Putative actin-related protein 5"/>
    <property type="match status" value="1"/>
</dbReference>